<protein>
    <submittedName>
        <fullName evidence="1">Uncharacterized protein</fullName>
    </submittedName>
</protein>
<dbReference type="EMBL" id="GBRH01274506">
    <property type="protein sequence ID" value="JAD23389.1"/>
    <property type="molecule type" value="Transcribed_RNA"/>
</dbReference>
<accession>A0A0A8YBP6</accession>
<reference evidence="1" key="1">
    <citation type="submission" date="2014-09" db="EMBL/GenBank/DDBJ databases">
        <authorList>
            <person name="Magalhaes I.L.F."/>
            <person name="Oliveira U."/>
            <person name="Santos F.R."/>
            <person name="Vidigal T.H.D.A."/>
            <person name="Brescovit A.D."/>
            <person name="Santos A.J."/>
        </authorList>
    </citation>
    <scope>NUCLEOTIDE SEQUENCE</scope>
    <source>
        <tissue evidence="1">Shoot tissue taken approximately 20 cm above the soil surface</tissue>
    </source>
</reference>
<dbReference type="AlphaFoldDB" id="A0A0A8YBP6"/>
<sequence>MDPSSHTITLCWFCSHCSLSTLSSGSASCYLNFFKTIGS</sequence>
<organism evidence="1">
    <name type="scientific">Arundo donax</name>
    <name type="common">Giant reed</name>
    <name type="synonym">Donax arundinaceus</name>
    <dbReference type="NCBI Taxonomy" id="35708"/>
    <lineage>
        <taxon>Eukaryota</taxon>
        <taxon>Viridiplantae</taxon>
        <taxon>Streptophyta</taxon>
        <taxon>Embryophyta</taxon>
        <taxon>Tracheophyta</taxon>
        <taxon>Spermatophyta</taxon>
        <taxon>Magnoliopsida</taxon>
        <taxon>Liliopsida</taxon>
        <taxon>Poales</taxon>
        <taxon>Poaceae</taxon>
        <taxon>PACMAD clade</taxon>
        <taxon>Arundinoideae</taxon>
        <taxon>Arundineae</taxon>
        <taxon>Arundo</taxon>
    </lineage>
</organism>
<proteinExistence type="predicted"/>
<evidence type="ECO:0000313" key="1">
    <source>
        <dbReference type="EMBL" id="JAD23389.1"/>
    </source>
</evidence>
<reference evidence="1" key="2">
    <citation type="journal article" date="2015" name="Data Brief">
        <title>Shoot transcriptome of the giant reed, Arundo donax.</title>
        <authorList>
            <person name="Barrero R.A."/>
            <person name="Guerrero F.D."/>
            <person name="Moolhuijzen P."/>
            <person name="Goolsby J.A."/>
            <person name="Tidwell J."/>
            <person name="Bellgard S.E."/>
            <person name="Bellgard M.I."/>
        </authorList>
    </citation>
    <scope>NUCLEOTIDE SEQUENCE</scope>
    <source>
        <tissue evidence="1">Shoot tissue taken approximately 20 cm above the soil surface</tissue>
    </source>
</reference>
<name>A0A0A8YBP6_ARUDO</name>